<reference evidence="2 3" key="1">
    <citation type="submission" date="2018-05" db="EMBL/GenBank/DDBJ databases">
        <title>Description of Sphingomonas pokkalii sp nov, isolated from the rhizosphere of saline tolerant pokkali rice and its draft genome analysis.</title>
        <authorList>
            <person name="Menon R."/>
            <person name="Kumari S."/>
            <person name="Rameshkumar N."/>
        </authorList>
    </citation>
    <scope>NUCLEOTIDE SEQUENCE [LARGE SCALE GENOMIC DNA]</scope>
    <source>
        <strain evidence="2 3">L3B27</strain>
    </source>
</reference>
<dbReference type="PANTHER" id="PTHR43179:SF7">
    <property type="entry name" value="RHAMNOSYLTRANSFERASE WBBL"/>
    <property type="match status" value="1"/>
</dbReference>
<name>A0A2U0SJC1_9SPHN</name>
<evidence type="ECO:0000313" key="3">
    <source>
        <dbReference type="Proteomes" id="UP000245890"/>
    </source>
</evidence>
<protein>
    <submittedName>
        <fullName evidence="2">Glycosyltransferase family 2 protein</fullName>
    </submittedName>
</protein>
<keyword evidence="3" id="KW-1185">Reference proteome</keyword>
<gene>
    <name evidence="2" type="ORF">DD559_09575</name>
</gene>
<keyword evidence="2" id="KW-0808">Transferase</keyword>
<dbReference type="EMBL" id="QENQ01000001">
    <property type="protein sequence ID" value="PVX31446.1"/>
    <property type="molecule type" value="Genomic_DNA"/>
</dbReference>
<dbReference type="InterPro" id="IPR029044">
    <property type="entry name" value="Nucleotide-diphossugar_trans"/>
</dbReference>
<feature type="domain" description="Glycosyltransferase 2-like" evidence="1">
    <location>
        <begin position="10"/>
        <end position="129"/>
    </location>
</feature>
<dbReference type="SUPFAM" id="SSF53448">
    <property type="entry name" value="Nucleotide-diphospho-sugar transferases"/>
    <property type="match status" value="1"/>
</dbReference>
<sequence>MKPPSSPEVSVLVVAYHSAPFIAQCIRGIAEGARETPYEVLLIDNGGGDTEALVATDFPEVRIVPSEGNIGFGAGNNRLAAHARAPRLLLVNPDAIPQPGAIDKLVAFSKAHPQAGAWGGRSYSPDGTLDHANFLALPTVRDFVVSIVDTSPMRRGGLPAEATEPGPVEVLNGGFMMVRADAWQELGGFDEGFFLYSEEIDLFQRLHARGYPVLVDPAVSVVHDTGGGQSLSPTRLMYLITGRMHYARKHFSAVGALITGWSLWLTAAKYVVIGGLLARLRPGRAAHYRALIGGWGPVFRERARWWRGYLDRPRG</sequence>
<dbReference type="GO" id="GO:0016740">
    <property type="term" value="F:transferase activity"/>
    <property type="evidence" value="ECO:0007669"/>
    <property type="project" value="UniProtKB-KW"/>
</dbReference>
<proteinExistence type="predicted"/>
<dbReference type="Pfam" id="PF00535">
    <property type="entry name" value="Glycos_transf_2"/>
    <property type="match status" value="1"/>
</dbReference>
<dbReference type="AlphaFoldDB" id="A0A2U0SJC1"/>
<dbReference type="Gene3D" id="3.90.550.10">
    <property type="entry name" value="Spore Coat Polysaccharide Biosynthesis Protein SpsA, Chain A"/>
    <property type="match status" value="1"/>
</dbReference>
<dbReference type="InterPro" id="IPR001173">
    <property type="entry name" value="Glyco_trans_2-like"/>
</dbReference>
<dbReference type="CDD" id="cd04186">
    <property type="entry name" value="GT_2_like_c"/>
    <property type="match status" value="1"/>
</dbReference>
<dbReference type="Proteomes" id="UP000245890">
    <property type="component" value="Unassembled WGS sequence"/>
</dbReference>
<dbReference type="OrthoDB" id="9771846at2"/>
<organism evidence="2 3">
    <name type="scientific">Sphingomonas pokkalii</name>
    <dbReference type="NCBI Taxonomy" id="2175090"/>
    <lineage>
        <taxon>Bacteria</taxon>
        <taxon>Pseudomonadati</taxon>
        <taxon>Pseudomonadota</taxon>
        <taxon>Alphaproteobacteria</taxon>
        <taxon>Sphingomonadales</taxon>
        <taxon>Sphingomonadaceae</taxon>
        <taxon>Sphingomonas</taxon>
    </lineage>
</organism>
<dbReference type="PANTHER" id="PTHR43179">
    <property type="entry name" value="RHAMNOSYLTRANSFERASE WBBL"/>
    <property type="match status" value="1"/>
</dbReference>
<accession>A0A2U0SJC1</accession>
<evidence type="ECO:0000259" key="1">
    <source>
        <dbReference type="Pfam" id="PF00535"/>
    </source>
</evidence>
<comment type="caution">
    <text evidence="2">The sequence shown here is derived from an EMBL/GenBank/DDBJ whole genome shotgun (WGS) entry which is preliminary data.</text>
</comment>
<dbReference type="RefSeq" id="WP_116470828.1">
    <property type="nucleotide sequence ID" value="NZ_QENQ01000001.1"/>
</dbReference>
<evidence type="ECO:0000313" key="2">
    <source>
        <dbReference type="EMBL" id="PVX31446.1"/>
    </source>
</evidence>